<dbReference type="PROSITE" id="PS51318">
    <property type="entry name" value="TAT"/>
    <property type="match status" value="1"/>
</dbReference>
<dbReference type="Proteomes" id="UP001245370">
    <property type="component" value="Unassembled WGS sequence"/>
</dbReference>
<dbReference type="RefSeq" id="WP_281805984.1">
    <property type="nucleotide sequence ID" value="NZ_BSDO01000001.1"/>
</dbReference>
<evidence type="ECO:0000256" key="3">
    <source>
        <dbReference type="ARBA" id="ARBA00022729"/>
    </source>
</evidence>
<name>A0ABU1KE74_XANFL</name>
<dbReference type="Gene3D" id="3.40.190.10">
    <property type="entry name" value="Periplasmic binding protein-like II"/>
    <property type="match status" value="2"/>
</dbReference>
<evidence type="ECO:0000256" key="4">
    <source>
        <dbReference type="ARBA" id="ARBA00022764"/>
    </source>
</evidence>
<dbReference type="PRINTS" id="PR00909">
    <property type="entry name" value="SPERMDNBNDNG"/>
</dbReference>
<dbReference type="InterPro" id="IPR006059">
    <property type="entry name" value="SBP"/>
</dbReference>
<dbReference type="Pfam" id="PF13416">
    <property type="entry name" value="SBP_bac_8"/>
    <property type="match status" value="1"/>
</dbReference>
<sequence>MPFETDVLHLPRLSRRTVLGGAAAMLAGTGLRTPAFAQSGEVTALMVNAMLGPTLKPIAEQQSKVKISEGAFMSGTDTVSRLTAPGGARYDLMNSSFAFSRPVVMGAKAGQERVQPIDLSLIPNMKNINAPSKAGIGERDGKVYMVPHSWGFDSILYNRAVVPDDDPYTQSWSLLFEDKYAGRIGWWDVAHQMLMAAGLYLGHTEPEKMDRNQLNDVAKFLISKKKNVRTFYSTFAQGSNLLANGEIDVCYGIAPMRNELQKRGYNITGAWPKEGVLSLINASYIPKDCKNVEGAHAVINAMIGEAYSRALTEGCGYLSATTFGDENMTPDQRKRYGYGLFDGSVKHYQLEFPTNMNMWIETWSRVKSAA</sequence>
<dbReference type="InterPro" id="IPR006311">
    <property type="entry name" value="TAT_signal"/>
</dbReference>
<dbReference type="EMBL" id="JAVDPY010000002">
    <property type="protein sequence ID" value="MDR6333146.1"/>
    <property type="molecule type" value="Genomic_DNA"/>
</dbReference>
<evidence type="ECO:0000313" key="5">
    <source>
        <dbReference type="EMBL" id="MDR6333146.1"/>
    </source>
</evidence>
<keyword evidence="4" id="KW-0574">Periplasm</keyword>
<accession>A0ABU1KE74</accession>
<keyword evidence="6" id="KW-1185">Reference proteome</keyword>
<dbReference type="GeneID" id="95761889"/>
<proteinExistence type="predicted"/>
<evidence type="ECO:0000313" key="6">
    <source>
        <dbReference type="Proteomes" id="UP001245370"/>
    </source>
</evidence>
<evidence type="ECO:0000256" key="2">
    <source>
        <dbReference type="ARBA" id="ARBA00022448"/>
    </source>
</evidence>
<dbReference type="PANTHER" id="PTHR30222:SF17">
    <property type="entry name" value="SPERMIDINE_PUTRESCINE-BINDING PERIPLASMIC PROTEIN"/>
    <property type="match status" value="1"/>
</dbReference>
<evidence type="ECO:0000256" key="1">
    <source>
        <dbReference type="ARBA" id="ARBA00004418"/>
    </source>
</evidence>
<protein>
    <submittedName>
        <fullName evidence="5">Spermidine/putrescine transport system substrate-binding protein</fullName>
    </submittedName>
</protein>
<dbReference type="SUPFAM" id="SSF53850">
    <property type="entry name" value="Periplasmic binding protein-like II"/>
    <property type="match status" value="1"/>
</dbReference>
<comment type="subcellular location">
    <subcellularLocation>
        <location evidence="1">Periplasm</location>
    </subcellularLocation>
</comment>
<organism evidence="5 6">
    <name type="scientific">Xanthobacter flavus</name>
    <dbReference type="NCBI Taxonomy" id="281"/>
    <lineage>
        <taxon>Bacteria</taxon>
        <taxon>Pseudomonadati</taxon>
        <taxon>Pseudomonadota</taxon>
        <taxon>Alphaproteobacteria</taxon>
        <taxon>Hyphomicrobiales</taxon>
        <taxon>Xanthobacteraceae</taxon>
        <taxon>Xanthobacter</taxon>
    </lineage>
</organism>
<reference evidence="5 6" key="1">
    <citation type="submission" date="2023-07" db="EMBL/GenBank/DDBJ databases">
        <title>Genomic Encyclopedia of Type Strains, Phase IV (KMG-IV): sequencing the most valuable type-strain genomes for metagenomic binning, comparative biology and taxonomic classification.</title>
        <authorList>
            <person name="Goeker M."/>
        </authorList>
    </citation>
    <scope>NUCLEOTIDE SEQUENCE [LARGE SCALE GENOMIC DNA]</scope>
    <source>
        <strain evidence="5 6">DSM 338</strain>
    </source>
</reference>
<dbReference type="PANTHER" id="PTHR30222">
    <property type="entry name" value="SPERMIDINE/PUTRESCINE-BINDING PERIPLASMIC PROTEIN"/>
    <property type="match status" value="1"/>
</dbReference>
<dbReference type="InterPro" id="IPR001188">
    <property type="entry name" value="Sperm_putr-bd"/>
</dbReference>
<comment type="caution">
    <text evidence="5">The sequence shown here is derived from an EMBL/GenBank/DDBJ whole genome shotgun (WGS) entry which is preliminary data.</text>
</comment>
<keyword evidence="2" id="KW-0813">Transport</keyword>
<keyword evidence="3" id="KW-0732">Signal</keyword>
<gene>
    <name evidence="5" type="ORF">GGQ86_001610</name>
</gene>